<dbReference type="Proteomes" id="UP000265515">
    <property type="component" value="Unassembled WGS sequence"/>
</dbReference>
<organism evidence="3 4">
    <name type="scientific">Chara braunii</name>
    <name type="common">Braun's stonewort</name>
    <dbReference type="NCBI Taxonomy" id="69332"/>
    <lineage>
        <taxon>Eukaryota</taxon>
        <taxon>Viridiplantae</taxon>
        <taxon>Streptophyta</taxon>
        <taxon>Charophyceae</taxon>
        <taxon>Charales</taxon>
        <taxon>Characeae</taxon>
        <taxon>Chara</taxon>
    </lineage>
</organism>
<protein>
    <recommendedName>
        <fullName evidence="2">DUF7869 domain-containing protein</fullName>
    </recommendedName>
</protein>
<dbReference type="PANTHER" id="PTHR33153">
    <property type="entry name" value="MYND-TYPE DOMAIN-CONTAINING PROTEIN"/>
    <property type="match status" value="1"/>
</dbReference>
<accession>A0A388M6X0</accession>
<feature type="region of interest" description="Disordered" evidence="1">
    <location>
        <begin position="77"/>
        <end position="108"/>
    </location>
</feature>
<dbReference type="Pfam" id="PF25273">
    <property type="entry name" value="DUF7869"/>
    <property type="match status" value="1"/>
</dbReference>
<dbReference type="AlphaFoldDB" id="A0A388M6X0"/>
<reference evidence="3 4" key="1">
    <citation type="journal article" date="2018" name="Cell">
        <title>The Chara Genome: Secondary Complexity and Implications for Plant Terrestrialization.</title>
        <authorList>
            <person name="Nishiyama T."/>
            <person name="Sakayama H."/>
            <person name="Vries J.D."/>
            <person name="Buschmann H."/>
            <person name="Saint-Marcoux D."/>
            <person name="Ullrich K.K."/>
            <person name="Haas F.B."/>
            <person name="Vanderstraeten L."/>
            <person name="Becker D."/>
            <person name="Lang D."/>
            <person name="Vosolsobe S."/>
            <person name="Rombauts S."/>
            <person name="Wilhelmsson P.K.I."/>
            <person name="Janitza P."/>
            <person name="Kern R."/>
            <person name="Heyl A."/>
            <person name="Rumpler F."/>
            <person name="Villalobos L.I.A.C."/>
            <person name="Clay J.M."/>
            <person name="Skokan R."/>
            <person name="Toyoda A."/>
            <person name="Suzuki Y."/>
            <person name="Kagoshima H."/>
            <person name="Schijlen E."/>
            <person name="Tajeshwar N."/>
            <person name="Catarino B."/>
            <person name="Hetherington A.J."/>
            <person name="Saltykova A."/>
            <person name="Bonnot C."/>
            <person name="Breuninger H."/>
            <person name="Symeonidi A."/>
            <person name="Radhakrishnan G.V."/>
            <person name="Van Nieuwerburgh F."/>
            <person name="Deforce D."/>
            <person name="Chang C."/>
            <person name="Karol K.G."/>
            <person name="Hedrich R."/>
            <person name="Ulvskov P."/>
            <person name="Glockner G."/>
            <person name="Delwiche C.F."/>
            <person name="Petrasek J."/>
            <person name="Van de Peer Y."/>
            <person name="Friml J."/>
            <person name="Beilby M."/>
            <person name="Dolan L."/>
            <person name="Kohara Y."/>
            <person name="Sugano S."/>
            <person name="Fujiyama A."/>
            <person name="Delaux P.-M."/>
            <person name="Quint M."/>
            <person name="TheiBen G."/>
            <person name="Hagemann M."/>
            <person name="Harholt J."/>
            <person name="Dunand C."/>
            <person name="Zachgo S."/>
            <person name="Langdale J."/>
            <person name="Maumus F."/>
            <person name="Straeten D.V.D."/>
            <person name="Gould S.B."/>
            <person name="Rensing S.A."/>
        </authorList>
    </citation>
    <scope>NUCLEOTIDE SEQUENCE [LARGE SCALE GENOMIC DNA]</scope>
    <source>
        <strain evidence="3 4">S276</strain>
    </source>
</reference>
<gene>
    <name evidence="3" type="ORF">CBR_g50433</name>
</gene>
<proteinExistence type="predicted"/>
<feature type="region of interest" description="Disordered" evidence="1">
    <location>
        <begin position="1"/>
        <end position="29"/>
    </location>
</feature>
<evidence type="ECO:0000313" key="4">
    <source>
        <dbReference type="Proteomes" id="UP000265515"/>
    </source>
</evidence>
<feature type="domain" description="DUF7869" evidence="2">
    <location>
        <begin position="414"/>
        <end position="561"/>
    </location>
</feature>
<feature type="region of interest" description="Disordered" evidence="1">
    <location>
        <begin position="386"/>
        <end position="406"/>
    </location>
</feature>
<dbReference type="EMBL" id="BFEA01000799">
    <property type="protein sequence ID" value="GBG90255.1"/>
    <property type="molecule type" value="Genomic_DNA"/>
</dbReference>
<evidence type="ECO:0000259" key="2">
    <source>
        <dbReference type="Pfam" id="PF25273"/>
    </source>
</evidence>
<sequence length="730" mass="81676">MGGWEDGRMGGWEDGRMGGWEDGRMGGWEGGWSGGGMAGWKDGGMGGWEDGMGGWSGGGMDGWEDGRMAKWKERRMVGSSGEAQPSYGGVSRRNPTIRWEDGGMGGWEDGRMGGWSGGGMAGWEDGRMGGWEDGRMRGCEDGRMGGWEGGWSSGGMVGWEDGRMAGWQDGRMGGWSGGGMAGWDDGRMAKWEEGQIVGWSGEAQPSYGGVSRRNPTIGWEDGRMGGWEDGRMGGWEVKFDHRIVGFRVEARPSDGRIAGWEDGRLGGWSGDGMAGWEDGRMAKWQEGRMARWIAGWSGAWMAGRWGGRMAGWSVGPVAGWQGSWMVGWSDDRTAGWSCARMAGRWGGRMAGWSVAPDGRMVEWVYGRTFEGSGFRFLWSDGTNGRKQDGRMVKGPMARRSGGAVKPDHRMAGCRVLRDVQRQSGVLPPVFRLQADNCGSQNKNRYVFAYLVLLVKFRIFEVVEMRFMIVGHTHTDIDAKFNLFARKLVDTDAYTMDELFAALRNSTKDEVDCKFINKMADWKGAVKNFFDMRIGGHFTPHLFKFYMDGDNPAMVYKEHCNDSEWLSEGGAIYWFKRDGYGRWAGPSFPLEPCGLKLNLDNEDFVKGRQGVSALVEEWKDKRPEFEKHEDWKRQLKTSHLDYWEKQLDMFNKLEQEKTSRPAPFSTPFWPTPMTGSVKEVKVELPIVHSPPRKQCFVGYKSDAPKLEFDPAKHVDIGSFVVMRAPDENADK</sequence>
<feature type="compositionally biased region" description="Basic and acidic residues" evidence="1">
    <location>
        <begin position="1"/>
        <end position="24"/>
    </location>
</feature>
<evidence type="ECO:0000256" key="1">
    <source>
        <dbReference type="SAM" id="MobiDB-lite"/>
    </source>
</evidence>
<dbReference type="Gramene" id="GBG90255">
    <property type="protein sequence ID" value="GBG90255"/>
    <property type="gene ID" value="CBR_g50433"/>
</dbReference>
<dbReference type="PANTHER" id="PTHR33153:SF3">
    <property type="entry name" value="TRAFFICKING PROTEIN PARTICLE COMPLEX SUBUNIT 11 DOMAIN-CONTAINING PROTEIN"/>
    <property type="match status" value="1"/>
</dbReference>
<dbReference type="OrthoDB" id="8185268at2759"/>
<keyword evidence="4" id="KW-1185">Reference proteome</keyword>
<comment type="caution">
    <text evidence="3">The sequence shown here is derived from an EMBL/GenBank/DDBJ whole genome shotgun (WGS) entry which is preliminary data.</text>
</comment>
<dbReference type="InterPro" id="IPR057191">
    <property type="entry name" value="DUF7869"/>
</dbReference>
<name>A0A388M6X0_CHABU</name>
<evidence type="ECO:0000313" key="3">
    <source>
        <dbReference type="EMBL" id="GBG90255.1"/>
    </source>
</evidence>